<proteinExistence type="predicted"/>
<dbReference type="Proteomes" id="UP000515123">
    <property type="component" value="Linkage group 24"/>
</dbReference>
<organism evidence="1 2">
    <name type="scientific">Ananas comosus</name>
    <name type="common">Pineapple</name>
    <name type="synonym">Ananas ananas</name>
    <dbReference type="NCBI Taxonomy" id="4615"/>
    <lineage>
        <taxon>Eukaryota</taxon>
        <taxon>Viridiplantae</taxon>
        <taxon>Streptophyta</taxon>
        <taxon>Embryophyta</taxon>
        <taxon>Tracheophyta</taxon>
        <taxon>Spermatophyta</taxon>
        <taxon>Magnoliopsida</taxon>
        <taxon>Liliopsida</taxon>
        <taxon>Poales</taxon>
        <taxon>Bromeliaceae</taxon>
        <taxon>Bromelioideae</taxon>
        <taxon>Ananas</taxon>
    </lineage>
</organism>
<protein>
    <submittedName>
        <fullName evidence="2">Uncharacterized protein LOC109728792</fullName>
    </submittedName>
</protein>
<name>A0A6P5H1S9_ANACO</name>
<evidence type="ECO:0000313" key="1">
    <source>
        <dbReference type="Proteomes" id="UP000515123"/>
    </source>
</evidence>
<accession>A0A6P5H1S9</accession>
<dbReference type="InterPro" id="IPR012337">
    <property type="entry name" value="RNaseH-like_sf"/>
</dbReference>
<dbReference type="RefSeq" id="XP_020114911.1">
    <property type="nucleotide sequence ID" value="XM_020259322.1"/>
</dbReference>
<sequence>MLIEAQFPSIFWTPCVVHTLNLTLKNICAAKNTDANEITFDECSWITIIAEDVACIKNFILNHSMRLAIFNEFVNLKMLAVAETRFASVIVMLRRFKQIKRGLQNMVVSDKWASYKEDDVGKAQFVKDRILNDLWWDQINYILSFTEPIYEMLRIADTDKPCLHLMYETWDSMIEKVKVAIYRREGKKEDEESSFYSVVHKILIDRWAKSNTPLHCLAHSLNPRYYSSSWLNEDPNRVPPHRDLEISKMRNKCLKRFFPNNEERRVVNEEFANFFTVGEGFDEHDSIGDRGVLDPKKWWGHPWCGSIYAPKFGPKVTWPILLLFMLRAELEYLLIHSLHEEE</sequence>
<reference evidence="2" key="2">
    <citation type="submission" date="2025-08" db="UniProtKB">
        <authorList>
            <consortium name="RefSeq"/>
        </authorList>
    </citation>
    <scope>IDENTIFICATION</scope>
    <source>
        <tissue evidence="2">Leaf</tissue>
    </source>
</reference>
<dbReference type="PANTHER" id="PTHR32166">
    <property type="entry name" value="OSJNBA0013A04.12 PROTEIN"/>
    <property type="match status" value="1"/>
</dbReference>
<gene>
    <name evidence="2" type="primary">LOC109728792</name>
</gene>
<reference evidence="1" key="1">
    <citation type="journal article" date="2015" name="Nat. Genet.">
        <title>The pineapple genome and the evolution of CAM photosynthesis.</title>
        <authorList>
            <person name="Ming R."/>
            <person name="VanBuren R."/>
            <person name="Wai C.M."/>
            <person name="Tang H."/>
            <person name="Schatz M.C."/>
            <person name="Bowers J.E."/>
            <person name="Lyons E."/>
            <person name="Wang M.L."/>
            <person name="Chen J."/>
            <person name="Biggers E."/>
            <person name="Zhang J."/>
            <person name="Huang L."/>
            <person name="Zhang L."/>
            <person name="Miao W."/>
            <person name="Zhang J."/>
            <person name="Ye Z."/>
            <person name="Miao C."/>
            <person name="Lin Z."/>
            <person name="Wang H."/>
            <person name="Zhou H."/>
            <person name="Yim W.C."/>
            <person name="Priest H.D."/>
            <person name="Zheng C."/>
            <person name="Woodhouse M."/>
            <person name="Edger P.P."/>
            <person name="Guyot R."/>
            <person name="Guo H.B."/>
            <person name="Guo H."/>
            <person name="Zheng G."/>
            <person name="Singh R."/>
            <person name="Sharma A."/>
            <person name="Min X."/>
            <person name="Zheng Y."/>
            <person name="Lee H."/>
            <person name="Gurtowski J."/>
            <person name="Sedlazeck F.J."/>
            <person name="Harkess A."/>
            <person name="McKain M.R."/>
            <person name="Liao Z."/>
            <person name="Fang J."/>
            <person name="Liu J."/>
            <person name="Zhang X."/>
            <person name="Zhang Q."/>
            <person name="Hu W."/>
            <person name="Qin Y."/>
            <person name="Wang K."/>
            <person name="Chen L.Y."/>
            <person name="Shirley N."/>
            <person name="Lin Y.R."/>
            <person name="Liu L.Y."/>
            <person name="Hernandez A.G."/>
            <person name="Wright C.L."/>
            <person name="Bulone V."/>
            <person name="Tuskan G.A."/>
            <person name="Heath K."/>
            <person name="Zee F."/>
            <person name="Moore P.H."/>
            <person name="Sunkar R."/>
            <person name="Leebens-Mack J.H."/>
            <person name="Mockler T."/>
            <person name="Bennetzen J.L."/>
            <person name="Freeling M."/>
            <person name="Sankoff D."/>
            <person name="Paterson A.H."/>
            <person name="Zhu X."/>
            <person name="Yang X."/>
            <person name="Smith J.A."/>
            <person name="Cushman J.C."/>
            <person name="Paull R.E."/>
            <person name="Yu Q."/>
        </authorList>
    </citation>
    <scope>NUCLEOTIDE SEQUENCE [LARGE SCALE GENOMIC DNA]</scope>
    <source>
        <strain evidence="1">cv. F153</strain>
    </source>
</reference>
<evidence type="ECO:0000313" key="2">
    <source>
        <dbReference type="RefSeq" id="XP_020114911.1"/>
    </source>
</evidence>
<dbReference type="AlphaFoldDB" id="A0A6P5H1S9"/>
<dbReference type="GeneID" id="109728792"/>
<dbReference type="PANTHER" id="PTHR32166:SF81">
    <property type="entry name" value="OS06G0658400 PROTEIN"/>
    <property type="match status" value="1"/>
</dbReference>
<dbReference type="SUPFAM" id="SSF53098">
    <property type="entry name" value="Ribonuclease H-like"/>
    <property type="match status" value="1"/>
</dbReference>
<dbReference type="OrthoDB" id="673966at2759"/>
<keyword evidence="1" id="KW-1185">Reference proteome</keyword>